<proteinExistence type="predicted"/>
<dbReference type="Proteomes" id="UP001065298">
    <property type="component" value="Chromosome 1"/>
</dbReference>
<accession>A0ACC0RCH3</accession>
<dbReference type="EMBL" id="CM046503">
    <property type="protein sequence ID" value="KAI8683656.1"/>
    <property type="molecule type" value="Genomic_DNA"/>
</dbReference>
<comment type="caution">
    <text evidence="1">The sequence shown here is derived from an EMBL/GenBank/DDBJ whole genome shotgun (WGS) entry which is preliminary data.</text>
</comment>
<gene>
    <name evidence="1" type="ORF">NCS57_00030300</name>
</gene>
<sequence>MIRGHGRGPGSLGSRSGVSYMPPIDENEVASTPSPSPPKTPLRVPHKSPRRGMRTHNGVTKINSNGAAKLNGVLPPPYVPPYILSAGYSPPHAPTLHPPPPSYKEAHAVKGKIVEGESLGEEEGVVPRGRICGVDRRRVCCLIGVAVAVMAIIAIGLGIGLTIGLKDKRQDSTEDNSPLKDPNFPAGSFSFKANLQKPLTECTSNPSTWRCYPYTEGEPATFFWVITYVNTQFYKISSTDNPFAPSFTNLTLELLDENTLKERLLFSFSMNKTVVPDDQLSSSNRAARCTFDDTRFEATLWTHKSKGHDNDDDTSDNSKFVAWPGDVEIVQSKSFKSGSPRCVDDDGDKVGDVKSRSGACECRYTNFDTD</sequence>
<organism evidence="1 2">
    <name type="scientific">Fusarium keratoplasticum</name>
    <dbReference type="NCBI Taxonomy" id="1328300"/>
    <lineage>
        <taxon>Eukaryota</taxon>
        <taxon>Fungi</taxon>
        <taxon>Dikarya</taxon>
        <taxon>Ascomycota</taxon>
        <taxon>Pezizomycotina</taxon>
        <taxon>Sordariomycetes</taxon>
        <taxon>Hypocreomycetidae</taxon>
        <taxon>Hypocreales</taxon>
        <taxon>Nectriaceae</taxon>
        <taxon>Fusarium</taxon>
        <taxon>Fusarium solani species complex</taxon>
    </lineage>
</organism>
<keyword evidence="2" id="KW-1185">Reference proteome</keyword>
<protein>
    <submittedName>
        <fullName evidence="1">Uncharacterized protein</fullName>
    </submittedName>
</protein>
<name>A0ACC0RCH3_9HYPO</name>
<reference evidence="1" key="1">
    <citation type="submission" date="2022-06" db="EMBL/GenBank/DDBJ databases">
        <title>Fusarium solani species complex genomes reveal bases of compartmentalisation and animal pathogenesis.</title>
        <authorList>
            <person name="Tsai I.J."/>
        </authorList>
    </citation>
    <scope>NUCLEOTIDE SEQUENCE</scope>
    <source>
        <strain evidence="1">Fu6.1</strain>
    </source>
</reference>
<evidence type="ECO:0000313" key="1">
    <source>
        <dbReference type="EMBL" id="KAI8683656.1"/>
    </source>
</evidence>
<evidence type="ECO:0000313" key="2">
    <source>
        <dbReference type="Proteomes" id="UP001065298"/>
    </source>
</evidence>